<evidence type="ECO:0000313" key="4">
    <source>
        <dbReference type="EMBL" id="MBE6510963.1"/>
    </source>
</evidence>
<dbReference type="Pfam" id="PF07719">
    <property type="entry name" value="TPR_2"/>
    <property type="match status" value="1"/>
</dbReference>
<accession>A0A8T3VIH7</accession>
<name>A0A8T3VIH7_9EURY</name>
<dbReference type="PROSITE" id="PS50005">
    <property type="entry name" value="TPR"/>
    <property type="match status" value="1"/>
</dbReference>
<evidence type="ECO:0000256" key="3">
    <source>
        <dbReference type="PROSITE-ProRule" id="PRU00339"/>
    </source>
</evidence>
<evidence type="ECO:0000256" key="2">
    <source>
        <dbReference type="ARBA" id="ARBA00022803"/>
    </source>
</evidence>
<proteinExistence type="predicted"/>
<organism evidence="4 5">
    <name type="scientific">Methanobrevibacter millerae</name>
    <dbReference type="NCBI Taxonomy" id="230361"/>
    <lineage>
        <taxon>Archaea</taxon>
        <taxon>Methanobacteriati</taxon>
        <taxon>Methanobacteriota</taxon>
        <taxon>Methanomada group</taxon>
        <taxon>Methanobacteria</taxon>
        <taxon>Methanobacteriales</taxon>
        <taxon>Methanobacteriaceae</taxon>
        <taxon>Methanobrevibacter</taxon>
    </lineage>
</organism>
<feature type="repeat" description="TPR" evidence="3">
    <location>
        <begin position="21"/>
        <end position="54"/>
    </location>
</feature>
<evidence type="ECO:0000256" key="1">
    <source>
        <dbReference type="ARBA" id="ARBA00022737"/>
    </source>
</evidence>
<reference evidence="4" key="1">
    <citation type="submission" date="2019-04" db="EMBL/GenBank/DDBJ databases">
        <title>Evolution of Biomass-Degrading Anaerobic Consortia Revealed by Metagenomics.</title>
        <authorList>
            <person name="Peng X."/>
        </authorList>
    </citation>
    <scope>NUCLEOTIDE SEQUENCE</scope>
    <source>
        <strain evidence="4">SIG13</strain>
    </source>
</reference>
<dbReference type="SMART" id="SM00028">
    <property type="entry name" value="TPR"/>
    <property type="match status" value="1"/>
</dbReference>
<comment type="caution">
    <text evidence="4">The sequence shown here is derived from an EMBL/GenBank/DDBJ whole genome shotgun (WGS) entry which is preliminary data.</text>
</comment>
<keyword evidence="2 3" id="KW-0802">TPR repeat</keyword>
<evidence type="ECO:0000313" key="5">
    <source>
        <dbReference type="Proteomes" id="UP000713479"/>
    </source>
</evidence>
<dbReference type="InterPro" id="IPR019734">
    <property type="entry name" value="TPR_rpt"/>
</dbReference>
<sequence>MSFFPIMAASIANMAEIEARAVELNNIGVDLANEGNFEEALEFFSQAHSLVPEDPSIAENIQICLDALNGD</sequence>
<keyword evidence="1" id="KW-0677">Repeat</keyword>
<dbReference type="Gene3D" id="1.25.40.10">
    <property type="entry name" value="Tetratricopeptide repeat domain"/>
    <property type="match status" value="1"/>
</dbReference>
<dbReference type="EMBL" id="SUTF01000007">
    <property type="protein sequence ID" value="MBE6510963.1"/>
    <property type="molecule type" value="Genomic_DNA"/>
</dbReference>
<dbReference type="InterPro" id="IPR011990">
    <property type="entry name" value="TPR-like_helical_dom_sf"/>
</dbReference>
<dbReference type="SUPFAM" id="SSF48452">
    <property type="entry name" value="TPR-like"/>
    <property type="match status" value="1"/>
</dbReference>
<protein>
    <submittedName>
        <fullName evidence="4">Tetratricopeptide repeat protein</fullName>
    </submittedName>
</protein>
<dbReference type="AlphaFoldDB" id="A0A8T3VIH7"/>
<dbReference type="InterPro" id="IPR013105">
    <property type="entry name" value="TPR_2"/>
</dbReference>
<gene>
    <name evidence="4" type="ORF">E7Z74_06825</name>
</gene>
<dbReference type="Proteomes" id="UP000713479">
    <property type="component" value="Unassembled WGS sequence"/>
</dbReference>